<dbReference type="PROSITE" id="PS51257">
    <property type="entry name" value="PROKAR_LIPOPROTEIN"/>
    <property type="match status" value="1"/>
</dbReference>
<evidence type="ECO:0000256" key="1">
    <source>
        <dbReference type="SAM" id="MobiDB-lite"/>
    </source>
</evidence>
<sequence length="184" mass="19585">MRLTRRDALAALSAAGMGSVAGCSAPDADSWDENGTPNDGDDDLELGEDDLETLVALAGVLYPSEVENVGEFVAEWVRPRVRERPEHGRGMLDAVATLNEYAENLEGAAYADLDAGGREELLSYMAVDTADPDPDGDDDQRVRYYLVNDLLFGLYASPTGASLAGLENPPGYPGGTASYQRGPQ</sequence>
<name>A0ABD6B2R1_9EURY</name>
<dbReference type="InterPro" id="IPR027056">
    <property type="entry name" value="Gluconate_2DH_su3"/>
</dbReference>
<protein>
    <submittedName>
        <fullName evidence="2">Gluconate 2-dehydrogenase subunit 3 family protein</fullName>
    </submittedName>
</protein>
<comment type="caution">
    <text evidence="2">The sequence shown here is derived from an EMBL/GenBank/DDBJ whole genome shotgun (WGS) entry which is preliminary data.</text>
</comment>
<evidence type="ECO:0000313" key="2">
    <source>
        <dbReference type="EMBL" id="MFD1525306.1"/>
    </source>
</evidence>
<proteinExistence type="predicted"/>
<keyword evidence="3" id="KW-1185">Reference proteome</keyword>
<reference evidence="2 3" key="1">
    <citation type="journal article" date="2019" name="Int. J. Syst. Evol. Microbiol.">
        <title>The Global Catalogue of Microorganisms (GCM) 10K type strain sequencing project: providing services to taxonomists for standard genome sequencing and annotation.</title>
        <authorList>
            <consortium name="The Broad Institute Genomics Platform"/>
            <consortium name="The Broad Institute Genome Sequencing Center for Infectious Disease"/>
            <person name="Wu L."/>
            <person name="Ma J."/>
        </authorList>
    </citation>
    <scope>NUCLEOTIDE SEQUENCE [LARGE SCALE GENOMIC DNA]</scope>
    <source>
        <strain evidence="2 3">CGMCC 1.12285</strain>
    </source>
</reference>
<gene>
    <name evidence="2" type="ORF">ACFR9S_03175</name>
</gene>
<dbReference type="EMBL" id="JBHUDH010000025">
    <property type="protein sequence ID" value="MFD1525306.1"/>
    <property type="molecule type" value="Genomic_DNA"/>
</dbReference>
<dbReference type="RefSeq" id="WP_379732550.1">
    <property type="nucleotide sequence ID" value="NZ_JBHSWZ010000345.1"/>
</dbReference>
<dbReference type="InterPro" id="IPR006311">
    <property type="entry name" value="TAT_signal"/>
</dbReference>
<dbReference type="Proteomes" id="UP001597111">
    <property type="component" value="Unassembled WGS sequence"/>
</dbReference>
<evidence type="ECO:0000313" key="3">
    <source>
        <dbReference type="Proteomes" id="UP001597111"/>
    </source>
</evidence>
<dbReference type="AlphaFoldDB" id="A0ABD6B2R1"/>
<dbReference type="PROSITE" id="PS51318">
    <property type="entry name" value="TAT"/>
    <property type="match status" value="1"/>
</dbReference>
<feature type="region of interest" description="Disordered" evidence="1">
    <location>
        <begin position="19"/>
        <end position="42"/>
    </location>
</feature>
<organism evidence="2 3">
    <name type="scientific">Halolamina salina</name>
    <dbReference type="NCBI Taxonomy" id="1220023"/>
    <lineage>
        <taxon>Archaea</taxon>
        <taxon>Methanobacteriati</taxon>
        <taxon>Methanobacteriota</taxon>
        <taxon>Stenosarchaea group</taxon>
        <taxon>Halobacteria</taxon>
        <taxon>Halobacteriales</taxon>
        <taxon>Haloferacaceae</taxon>
    </lineage>
</organism>
<accession>A0ABD6B2R1</accession>
<dbReference type="Pfam" id="PF13618">
    <property type="entry name" value="Gluconate_2-dh3"/>
    <property type="match status" value="1"/>
</dbReference>
<feature type="region of interest" description="Disordered" evidence="1">
    <location>
        <begin position="163"/>
        <end position="184"/>
    </location>
</feature>